<keyword evidence="7" id="KW-1185">Reference proteome</keyword>
<dbReference type="InterPro" id="IPR002893">
    <property type="entry name" value="Znf_MYND"/>
</dbReference>
<evidence type="ECO:0000313" key="6">
    <source>
        <dbReference type="EMBL" id="KIM38480.1"/>
    </source>
</evidence>
<dbReference type="OrthoDB" id="432970at2759"/>
<reference evidence="7" key="2">
    <citation type="submission" date="2015-01" db="EMBL/GenBank/DDBJ databases">
        <title>Evolutionary Origins and Diversification of the Mycorrhizal Mutualists.</title>
        <authorList>
            <consortium name="DOE Joint Genome Institute"/>
            <consortium name="Mycorrhizal Genomics Consortium"/>
            <person name="Kohler A."/>
            <person name="Kuo A."/>
            <person name="Nagy L.G."/>
            <person name="Floudas D."/>
            <person name="Copeland A."/>
            <person name="Barry K.W."/>
            <person name="Cichocki N."/>
            <person name="Veneault-Fourrey C."/>
            <person name="LaButti K."/>
            <person name="Lindquist E.A."/>
            <person name="Lipzen A."/>
            <person name="Lundell T."/>
            <person name="Morin E."/>
            <person name="Murat C."/>
            <person name="Riley R."/>
            <person name="Ohm R."/>
            <person name="Sun H."/>
            <person name="Tunlid A."/>
            <person name="Henrissat B."/>
            <person name="Grigoriev I.V."/>
            <person name="Hibbett D.S."/>
            <person name="Martin F."/>
        </authorList>
    </citation>
    <scope>NUCLEOTIDE SEQUENCE [LARGE SCALE GENOMIC DNA]</scope>
    <source>
        <strain evidence="7">h7</strain>
    </source>
</reference>
<name>A0A0C3BP77_HEBCY</name>
<dbReference type="SUPFAM" id="SSF144232">
    <property type="entry name" value="HIT/MYND zinc finger-like"/>
    <property type="match status" value="1"/>
</dbReference>
<dbReference type="AlphaFoldDB" id="A0A0C3BP77"/>
<proteinExistence type="predicted"/>
<keyword evidence="1" id="KW-0479">Metal-binding</keyword>
<evidence type="ECO:0000256" key="1">
    <source>
        <dbReference type="ARBA" id="ARBA00022723"/>
    </source>
</evidence>
<dbReference type="HOGENOM" id="CLU_064794_0_0_1"/>
<evidence type="ECO:0000256" key="2">
    <source>
        <dbReference type="ARBA" id="ARBA00022771"/>
    </source>
</evidence>
<keyword evidence="3" id="KW-0862">Zinc</keyword>
<reference evidence="6 7" key="1">
    <citation type="submission" date="2014-04" db="EMBL/GenBank/DDBJ databases">
        <authorList>
            <consortium name="DOE Joint Genome Institute"/>
            <person name="Kuo A."/>
            <person name="Gay G."/>
            <person name="Dore J."/>
            <person name="Kohler A."/>
            <person name="Nagy L.G."/>
            <person name="Floudas D."/>
            <person name="Copeland A."/>
            <person name="Barry K.W."/>
            <person name="Cichocki N."/>
            <person name="Veneault-Fourrey C."/>
            <person name="LaButti K."/>
            <person name="Lindquist E.A."/>
            <person name="Lipzen A."/>
            <person name="Lundell T."/>
            <person name="Morin E."/>
            <person name="Murat C."/>
            <person name="Sun H."/>
            <person name="Tunlid A."/>
            <person name="Henrissat B."/>
            <person name="Grigoriev I.V."/>
            <person name="Hibbett D.S."/>
            <person name="Martin F."/>
            <person name="Nordberg H.P."/>
            <person name="Cantor M.N."/>
            <person name="Hua S.X."/>
        </authorList>
    </citation>
    <scope>NUCLEOTIDE SEQUENCE [LARGE SCALE GENOMIC DNA]</scope>
    <source>
        <strain evidence="7">h7</strain>
    </source>
</reference>
<keyword evidence="2 4" id="KW-0863">Zinc-finger</keyword>
<dbReference type="Proteomes" id="UP000053424">
    <property type="component" value="Unassembled WGS sequence"/>
</dbReference>
<gene>
    <name evidence="6" type="ORF">M413DRAFT_447719</name>
</gene>
<evidence type="ECO:0000259" key="5">
    <source>
        <dbReference type="PROSITE" id="PS50865"/>
    </source>
</evidence>
<dbReference type="GO" id="GO:0008270">
    <property type="term" value="F:zinc ion binding"/>
    <property type="evidence" value="ECO:0007669"/>
    <property type="project" value="UniProtKB-KW"/>
</dbReference>
<accession>A0A0C3BP77</accession>
<protein>
    <recommendedName>
        <fullName evidence="5">MYND-type domain-containing protein</fullName>
    </recommendedName>
</protein>
<dbReference type="STRING" id="686832.A0A0C3BP77"/>
<evidence type="ECO:0000256" key="4">
    <source>
        <dbReference type="PROSITE-ProRule" id="PRU00134"/>
    </source>
</evidence>
<organism evidence="6 7">
    <name type="scientific">Hebeloma cylindrosporum</name>
    <dbReference type="NCBI Taxonomy" id="76867"/>
    <lineage>
        <taxon>Eukaryota</taxon>
        <taxon>Fungi</taxon>
        <taxon>Dikarya</taxon>
        <taxon>Basidiomycota</taxon>
        <taxon>Agaricomycotina</taxon>
        <taxon>Agaricomycetes</taxon>
        <taxon>Agaricomycetidae</taxon>
        <taxon>Agaricales</taxon>
        <taxon>Agaricineae</taxon>
        <taxon>Hymenogastraceae</taxon>
        <taxon>Hebeloma</taxon>
    </lineage>
</organism>
<dbReference type="Gene3D" id="6.10.140.2220">
    <property type="match status" value="1"/>
</dbReference>
<sequence>MAHHSYIENPLIADCALIPDEFSESHVEKIRDSFFRLGQQPGANGLQKQAWFRSVAQGASAVREPGNKNRPNRRLIAWKTGKAFEAQNLFFRTVDTSRLLPAGLADFRIQWYATKGIWDLLDSKKATDEIPFAGRKGFQMYALSGFIYELVVLRNMHDLAGGDIPIVIVNWDANDLDSAFDYWVALSKGELPEKEQRQKFFQLDDHFRHHKKNPCFTQADLLVRSLLSDPAVGYVPKFIVFLPMSAYVKARALFMHPSFVPPPALVENFPSGCGAANCTDDDCGAFDLTASRALAEDTALIRNNDWVMDVVRCNLWICNVEEPANISGKSLFQACKKCRDAFYCCKEHQFRDWSTHKNVCEPRAR</sequence>
<feature type="domain" description="MYND-type" evidence="5">
    <location>
        <begin position="315"/>
        <end position="360"/>
    </location>
</feature>
<evidence type="ECO:0000256" key="3">
    <source>
        <dbReference type="ARBA" id="ARBA00022833"/>
    </source>
</evidence>
<dbReference type="PROSITE" id="PS50865">
    <property type="entry name" value="ZF_MYND_2"/>
    <property type="match status" value="1"/>
</dbReference>
<dbReference type="EMBL" id="KN831790">
    <property type="protein sequence ID" value="KIM38480.1"/>
    <property type="molecule type" value="Genomic_DNA"/>
</dbReference>
<dbReference type="Pfam" id="PF01753">
    <property type="entry name" value="zf-MYND"/>
    <property type="match status" value="1"/>
</dbReference>
<evidence type="ECO:0000313" key="7">
    <source>
        <dbReference type="Proteomes" id="UP000053424"/>
    </source>
</evidence>